<sequence>MHVRILEPWQSINRFGLEHLGAKECFTAKKQRKHRVSALGRGITAGKSSAVQKVSELVDVGDSEIRSSPTRSLVKGGHSSTCLKTIKEEMTMLEGRVVAGFLVRDFEGVRGAARDENGGNGLERGERFSWIVSSNSAGGASSCFSSSRSDDGGEDSGSARRHPAVLSGVVGPSQKKPKTESPFRADSPSVDSDTLKHNRPKQITQGVISLPGLHARQRRHAGDAQLAPILLLCCSNRNQAQNFFSAVMATRRAVLLLLRSVAHLEIA</sequence>
<organism evidence="1 2">
    <name type="scientific">Persea americana</name>
    <name type="common">Avocado</name>
    <dbReference type="NCBI Taxonomy" id="3435"/>
    <lineage>
        <taxon>Eukaryota</taxon>
        <taxon>Viridiplantae</taxon>
        <taxon>Streptophyta</taxon>
        <taxon>Embryophyta</taxon>
        <taxon>Tracheophyta</taxon>
        <taxon>Spermatophyta</taxon>
        <taxon>Magnoliopsida</taxon>
        <taxon>Magnoliidae</taxon>
        <taxon>Laurales</taxon>
        <taxon>Lauraceae</taxon>
        <taxon>Persea</taxon>
    </lineage>
</organism>
<accession>A0ACC2L020</accession>
<dbReference type="EMBL" id="CM056814">
    <property type="protein sequence ID" value="KAJ8626703.1"/>
    <property type="molecule type" value="Genomic_DNA"/>
</dbReference>
<name>A0ACC2L020_PERAE</name>
<gene>
    <name evidence="1" type="ORF">MRB53_020010</name>
</gene>
<evidence type="ECO:0000313" key="1">
    <source>
        <dbReference type="EMBL" id="KAJ8626703.1"/>
    </source>
</evidence>
<dbReference type="Proteomes" id="UP001234297">
    <property type="component" value="Chromosome 6"/>
</dbReference>
<comment type="caution">
    <text evidence="1">The sequence shown here is derived from an EMBL/GenBank/DDBJ whole genome shotgun (WGS) entry which is preliminary data.</text>
</comment>
<proteinExistence type="predicted"/>
<protein>
    <submittedName>
        <fullName evidence="1">Uncharacterized protein</fullName>
    </submittedName>
</protein>
<reference evidence="1 2" key="1">
    <citation type="journal article" date="2022" name="Hortic Res">
        <title>A haplotype resolved chromosomal level avocado genome allows analysis of novel avocado genes.</title>
        <authorList>
            <person name="Nath O."/>
            <person name="Fletcher S.J."/>
            <person name="Hayward A."/>
            <person name="Shaw L.M."/>
            <person name="Masouleh A.K."/>
            <person name="Furtado A."/>
            <person name="Henry R.J."/>
            <person name="Mitter N."/>
        </authorList>
    </citation>
    <scope>NUCLEOTIDE SEQUENCE [LARGE SCALE GENOMIC DNA]</scope>
    <source>
        <strain evidence="2">cv. Hass</strain>
    </source>
</reference>
<keyword evidence="2" id="KW-1185">Reference proteome</keyword>
<evidence type="ECO:0000313" key="2">
    <source>
        <dbReference type="Proteomes" id="UP001234297"/>
    </source>
</evidence>